<protein>
    <recommendedName>
        <fullName evidence="5 13">3-deoxy-D-manno-octulosonic acid transferase</fullName>
        <shortName evidence="13">Kdo transferase</shortName>
        <ecNumber evidence="4 13">2.4.99.12</ecNumber>
    </recommendedName>
    <alternativeName>
        <fullName evidence="9 13">Lipid IV(A) 3-deoxy-D-manno-octulosonic acid transferase</fullName>
    </alternativeName>
</protein>
<dbReference type="UniPathway" id="UPA00958"/>
<feature type="transmembrane region" description="Helical" evidence="13">
    <location>
        <begin position="7"/>
        <end position="27"/>
    </location>
</feature>
<feature type="domain" description="Glycosyl transferase family 1" evidence="14">
    <location>
        <begin position="321"/>
        <end position="421"/>
    </location>
</feature>
<evidence type="ECO:0000256" key="1">
    <source>
        <dbReference type="ARBA" id="ARBA00004388"/>
    </source>
</evidence>
<keyword evidence="8" id="KW-0735">Signal-anchor</keyword>
<sequence length="447" mass="49470">MSRSSLLRLYSAAFYALVPFILLRLFWRGIRALVGETRSADGTRSGLRLPGYWRRISERFGHIGPIDRPVIWLHAVSVGETQAAAPLVRALLDRFPRYRLLVTTMTPTGSATVRRLFDDEVAHCYVPYDLPSAVGRFLDRVQPAIAIVMETELWPNLFHLCRDRGIPVMVANLRLSERAVQRYLRFPRLMRATLAQATVLAPQTQADAERVRRLGAPGEIVHVTGSIKFDVNLSASVREATEVLRGQWGRDRPVWLAASTHEGEEELVLAARTQLTRRFPDHLLVIVPRHPERFAPVARLTKKSGCRTALWSERRGPIDAAVEVLIGDTMGELQLFYGAADVAFIGGSLVPTGGHNLLEAAAVGTPVVFGPHMHNFTEIARLTLERGAGVQVMNATQLAPAISDFMGNANRRFNAGEAGKRMVAENRGAVERTLELIGKLIPADPHA</sequence>
<keyword evidence="13" id="KW-1003">Cell membrane</keyword>
<keyword evidence="13" id="KW-0448">Lipopolysaccharide biosynthesis</keyword>
<keyword evidence="6" id="KW-0997">Cell inner membrane</keyword>
<accession>A0A1C7AFY0</accession>
<keyword evidence="13" id="KW-0472">Membrane</keyword>
<keyword evidence="13" id="KW-0812">Transmembrane</keyword>
<evidence type="ECO:0000256" key="4">
    <source>
        <dbReference type="ARBA" id="ARBA00012621"/>
    </source>
</evidence>
<keyword evidence="17" id="KW-1185">Reference proteome</keyword>
<keyword evidence="7 13" id="KW-0808">Transferase</keyword>
<dbReference type="PANTHER" id="PTHR42755:SF1">
    <property type="entry name" value="3-DEOXY-D-MANNO-OCTULOSONIC ACID TRANSFERASE, MITOCHONDRIAL-RELATED"/>
    <property type="match status" value="1"/>
</dbReference>
<dbReference type="Pfam" id="PF00534">
    <property type="entry name" value="Glycos_transf_1"/>
    <property type="match status" value="1"/>
</dbReference>
<dbReference type="KEGG" id="sva:SVA_3801"/>
<dbReference type="GO" id="GO:0009245">
    <property type="term" value="P:lipid A biosynthetic process"/>
    <property type="evidence" value="ECO:0007669"/>
    <property type="project" value="TreeGrafter"/>
</dbReference>
<dbReference type="InterPro" id="IPR039901">
    <property type="entry name" value="Kdotransferase"/>
</dbReference>
<evidence type="ECO:0000256" key="2">
    <source>
        <dbReference type="ARBA" id="ARBA00004713"/>
    </source>
</evidence>
<evidence type="ECO:0000256" key="3">
    <source>
        <dbReference type="ARBA" id="ARBA00006380"/>
    </source>
</evidence>
<dbReference type="GO" id="GO:0009244">
    <property type="term" value="P:lipopolysaccharide core region biosynthetic process"/>
    <property type="evidence" value="ECO:0007669"/>
    <property type="project" value="UniProtKB-UniRule"/>
</dbReference>
<evidence type="ECO:0000256" key="13">
    <source>
        <dbReference type="RuleBase" id="RU365103"/>
    </source>
</evidence>
<dbReference type="EC" id="2.4.99.12" evidence="4 13"/>
<dbReference type="AlphaFoldDB" id="A0A1C7AFY0"/>
<dbReference type="GO" id="GO:0005886">
    <property type="term" value="C:plasma membrane"/>
    <property type="evidence" value="ECO:0007669"/>
    <property type="project" value="UniProtKB-SubCell"/>
</dbReference>
<feature type="domain" description="3-deoxy-D-manno-octulosonic-acid transferase N-terminal" evidence="15">
    <location>
        <begin position="55"/>
        <end position="231"/>
    </location>
</feature>
<evidence type="ECO:0000313" key="16">
    <source>
        <dbReference type="EMBL" id="BAU50335.1"/>
    </source>
</evidence>
<feature type="site" description="Transition state stabilizer" evidence="12">
    <location>
        <position position="228"/>
    </location>
</feature>
<feature type="active site" description="Proton acceptor" evidence="11">
    <location>
        <position position="80"/>
    </location>
</feature>
<dbReference type="RefSeq" id="WP_179948801.1">
    <property type="nucleotide sequence ID" value="NZ_AP014936.1"/>
</dbReference>
<proteinExistence type="inferred from homology"/>
<comment type="function">
    <text evidence="13">Involved in lipopolysaccharide (LPS) biosynthesis. Catalyzes the transfer of 3-deoxy-D-manno-octulosonate (Kdo) residue(s) from CMP-Kdo to lipid IV(A), the tetraacyldisaccharide-1,4'-bisphosphate precursor of lipid A.</text>
</comment>
<comment type="catalytic activity">
    <reaction evidence="10 13">
        <text>lipid IVA (E. coli) + CMP-3-deoxy-beta-D-manno-octulosonate = alpha-Kdo-(2-&gt;6)-lipid IVA (E. coli) + CMP + H(+)</text>
        <dbReference type="Rhea" id="RHEA:28066"/>
        <dbReference type="ChEBI" id="CHEBI:15378"/>
        <dbReference type="ChEBI" id="CHEBI:58603"/>
        <dbReference type="ChEBI" id="CHEBI:60364"/>
        <dbReference type="ChEBI" id="CHEBI:60377"/>
        <dbReference type="ChEBI" id="CHEBI:85987"/>
        <dbReference type="EC" id="2.4.99.12"/>
    </reaction>
</comment>
<feature type="site" description="Transition state stabilizer" evidence="12">
    <location>
        <position position="150"/>
    </location>
</feature>
<evidence type="ECO:0000256" key="10">
    <source>
        <dbReference type="ARBA" id="ARBA00049183"/>
    </source>
</evidence>
<dbReference type="InterPro" id="IPR038107">
    <property type="entry name" value="Glycos_transf_N_sf"/>
</dbReference>
<dbReference type="FunFam" id="3.40.50.11720:FF:000001">
    <property type="entry name" value="3-deoxy-D-manno-octulosonic acid transferase"/>
    <property type="match status" value="1"/>
</dbReference>
<dbReference type="NCBIfam" id="NF004388">
    <property type="entry name" value="PRK05749.1-4"/>
    <property type="match status" value="1"/>
</dbReference>
<dbReference type="EMBL" id="AP014936">
    <property type="protein sequence ID" value="BAU50335.1"/>
    <property type="molecule type" value="Genomic_DNA"/>
</dbReference>
<evidence type="ECO:0000259" key="14">
    <source>
        <dbReference type="Pfam" id="PF00534"/>
    </source>
</evidence>
<comment type="similarity">
    <text evidence="3">Belongs to the glycosyltransferase group 1 family. Glycosyltransferase 30 subfamily.</text>
</comment>
<evidence type="ECO:0000313" key="17">
    <source>
        <dbReference type="Proteomes" id="UP000218899"/>
    </source>
</evidence>
<comment type="subcellular location">
    <subcellularLocation>
        <location evidence="1">Cell inner membrane</location>
        <topology evidence="1">Single-pass membrane protein</topology>
        <orientation evidence="1">Cytoplasmic side</orientation>
    </subcellularLocation>
    <subcellularLocation>
        <location evidence="13">Cell membrane</location>
    </subcellularLocation>
</comment>
<evidence type="ECO:0000259" key="15">
    <source>
        <dbReference type="Pfam" id="PF04413"/>
    </source>
</evidence>
<dbReference type="InterPro" id="IPR007507">
    <property type="entry name" value="Glycos_transf_N"/>
</dbReference>
<evidence type="ECO:0000256" key="12">
    <source>
        <dbReference type="PIRSR" id="PIRSR639901-2"/>
    </source>
</evidence>
<organism evidence="16 17">
    <name type="scientific">Sulfurifustis variabilis</name>
    <dbReference type="NCBI Taxonomy" id="1675686"/>
    <lineage>
        <taxon>Bacteria</taxon>
        <taxon>Pseudomonadati</taxon>
        <taxon>Pseudomonadota</taxon>
        <taxon>Gammaproteobacteria</taxon>
        <taxon>Acidiferrobacterales</taxon>
        <taxon>Acidiferrobacteraceae</taxon>
        <taxon>Sulfurifustis</taxon>
    </lineage>
</organism>
<dbReference type="InterPro" id="IPR001296">
    <property type="entry name" value="Glyco_trans_1"/>
</dbReference>
<evidence type="ECO:0000256" key="7">
    <source>
        <dbReference type="ARBA" id="ARBA00022679"/>
    </source>
</evidence>
<dbReference type="PANTHER" id="PTHR42755">
    <property type="entry name" value="3-DEOXY-MANNO-OCTULOSONATE CYTIDYLYLTRANSFERASE"/>
    <property type="match status" value="1"/>
</dbReference>
<dbReference type="Gene3D" id="3.40.50.2000">
    <property type="entry name" value="Glycogen Phosphorylase B"/>
    <property type="match status" value="1"/>
</dbReference>
<evidence type="ECO:0000256" key="8">
    <source>
        <dbReference type="ARBA" id="ARBA00022968"/>
    </source>
</evidence>
<dbReference type="SUPFAM" id="SSF53756">
    <property type="entry name" value="UDP-Glycosyltransferase/glycogen phosphorylase"/>
    <property type="match status" value="1"/>
</dbReference>
<dbReference type="Gene3D" id="3.40.50.11720">
    <property type="entry name" value="3-Deoxy-D-manno-octulosonic-acid transferase, N-terminal domain"/>
    <property type="match status" value="1"/>
</dbReference>
<dbReference type="Pfam" id="PF04413">
    <property type="entry name" value="Glycos_transf_N"/>
    <property type="match status" value="1"/>
</dbReference>
<evidence type="ECO:0000256" key="5">
    <source>
        <dbReference type="ARBA" id="ARBA00019077"/>
    </source>
</evidence>
<evidence type="ECO:0000256" key="6">
    <source>
        <dbReference type="ARBA" id="ARBA00022519"/>
    </source>
</evidence>
<evidence type="ECO:0000256" key="11">
    <source>
        <dbReference type="PIRSR" id="PIRSR639901-1"/>
    </source>
</evidence>
<comment type="pathway">
    <text evidence="2 13">Bacterial outer membrane biogenesis; LPS core biosynthesis.</text>
</comment>
<name>A0A1C7AFY0_9GAMM</name>
<gene>
    <name evidence="16" type="ORF">SVA_3801</name>
</gene>
<evidence type="ECO:0000256" key="9">
    <source>
        <dbReference type="ARBA" id="ARBA00031445"/>
    </source>
</evidence>
<dbReference type="Proteomes" id="UP000218899">
    <property type="component" value="Chromosome"/>
</dbReference>
<dbReference type="GO" id="GO:0043842">
    <property type="term" value="F:Kdo transferase activity"/>
    <property type="evidence" value="ECO:0007669"/>
    <property type="project" value="UniProtKB-EC"/>
</dbReference>
<reference evidence="16 17" key="1">
    <citation type="submission" date="2015-08" db="EMBL/GenBank/DDBJ databases">
        <title>Complete genome sequence of Sulfurifustis variabilis.</title>
        <authorList>
            <person name="Miura A."/>
            <person name="Kojima H."/>
            <person name="Fukui M."/>
        </authorList>
    </citation>
    <scope>NUCLEOTIDE SEQUENCE [LARGE SCALE GENOMIC DNA]</scope>
    <source>
        <strain evidence="17">skN76</strain>
    </source>
</reference>
<dbReference type="FunFam" id="3.40.50.2000:FF:000032">
    <property type="entry name" value="3-deoxy-D-manno-octulosonic acid transferase"/>
    <property type="match status" value="1"/>
</dbReference>
<keyword evidence="13" id="KW-1133">Transmembrane helix</keyword>